<feature type="DNA-binding region" description="H-T-H motif" evidence="4">
    <location>
        <begin position="36"/>
        <end position="55"/>
    </location>
</feature>
<evidence type="ECO:0000313" key="7">
    <source>
        <dbReference type="Proteomes" id="UP000727993"/>
    </source>
</evidence>
<organism evidence="6 7">
    <name type="scientific">Candidatus Neomicrothrix subdominans</name>
    <dbReference type="NCBI Taxonomy" id="2954438"/>
    <lineage>
        <taxon>Bacteria</taxon>
        <taxon>Bacillati</taxon>
        <taxon>Actinomycetota</taxon>
        <taxon>Acidimicrobiia</taxon>
        <taxon>Acidimicrobiales</taxon>
        <taxon>Microthrixaceae</taxon>
        <taxon>Candidatus Neomicrothrix</taxon>
    </lineage>
</organism>
<dbReference type="PROSITE" id="PS50977">
    <property type="entry name" value="HTH_TETR_2"/>
    <property type="match status" value="1"/>
</dbReference>
<evidence type="ECO:0000313" key="6">
    <source>
        <dbReference type="EMBL" id="MBK9298223.1"/>
    </source>
</evidence>
<dbReference type="Pfam" id="PF17754">
    <property type="entry name" value="TetR_C_14"/>
    <property type="match status" value="1"/>
</dbReference>
<evidence type="ECO:0000256" key="4">
    <source>
        <dbReference type="PROSITE-ProRule" id="PRU00335"/>
    </source>
</evidence>
<keyword evidence="3" id="KW-0804">Transcription</keyword>
<protein>
    <submittedName>
        <fullName evidence="6">TetR family transcriptional regulator</fullName>
    </submittedName>
</protein>
<comment type="caution">
    <text evidence="6">The sequence shown here is derived from an EMBL/GenBank/DDBJ whole genome shotgun (WGS) entry which is preliminary data.</text>
</comment>
<dbReference type="Proteomes" id="UP000727993">
    <property type="component" value="Unassembled WGS sequence"/>
</dbReference>
<gene>
    <name evidence="6" type="ORF">IPN02_15575</name>
</gene>
<dbReference type="AlphaFoldDB" id="A0A936NF34"/>
<dbReference type="PANTHER" id="PTHR30055:SF238">
    <property type="entry name" value="MYCOFACTOCIN BIOSYNTHESIS TRANSCRIPTIONAL REGULATOR MFTR-RELATED"/>
    <property type="match status" value="1"/>
</dbReference>
<dbReference type="InterPro" id="IPR023772">
    <property type="entry name" value="DNA-bd_HTH_TetR-type_CS"/>
</dbReference>
<name>A0A936NF34_9ACTN</name>
<evidence type="ECO:0000259" key="5">
    <source>
        <dbReference type="PROSITE" id="PS50977"/>
    </source>
</evidence>
<sequence>MSEELGLRERKKLERRRSIEVAALNRFGKNGFDATTIDEIAADADIATRTFFSYFPTKEDVVLADYADRLKRTTDELGRRPASEAPWLALRESFAVVAADYEAQRDDLIRRFAIMAVNPSVHARSLQLQAGWEDTVAEVLAQRMGVNAEDIRPRLMSSAALACMRSSLRHWILTGHRRSLPDLVEASFDRLGTGLSAAG</sequence>
<accession>A0A936NF34</accession>
<dbReference type="PROSITE" id="PS01081">
    <property type="entry name" value="HTH_TETR_1"/>
    <property type="match status" value="1"/>
</dbReference>
<dbReference type="Pfam" id="PF00440">
    <property type="entry name" value="TetR_N"/>
    <property type="match status" value="1"/>
</dbReference>
<dbReference type="GO" id="GO:0003700">
    <property type="term" value="F:DNA-binding transcription factor activity"/>
    <property type="evidence" value="ECO:0007669"/>
    <property type="project" value="TreeGrafter"/>
</dbReference>
<feature type="domain" description="HTH tetR-type" evidence="5">
    <location>
        <begin position="13"/>
        <end position="73"/>
    </location>
</feature>
<dbReference type="GO" id="GO:0000976">
    <property type="term" value="F:transcription cis-regulatory region binding"/>
    <property type="evidence" value="ECO:0007669"/>
    <property type="project" value="TreeGrafter"/>
</dbReference>
<dbReference type="SUPFAM" id="SSF46689">
    <property type="entry name" value="Homeodomain-like"/>
    <property type="match status" value="1"/>
</dbReference>
<evidence type="ECO:0000256" key="2">
    <source>
        <dbReference type="ARBA" id="ARBA00023125"/>
    </source>
</evidence>
<dbReference type="InterPro" id="IPR041347">
    <property type="entry name" value="MftR_C"/>
</dbReference>
<keyword evidence="2 4" id="KW-0238">DNA-binding</keyword>
<dbReference type="Gene3D" id="1.10.10.60">
    <property type="entry name" value="Homeodomain-like"/>
    <property type="match status" value="1"/>
</dbReference>
<dbReference type="InterPro" id="IPR050109">
    <property type="entry name" value="HTH-type_TetR-like_transc_reg"/>
</dbReference>
<dbReference type="PANTHER" id="PTHR30055">
    <property type="entry name" value="HTH-TYPE TRANSCRIPTIONAL REGULATOR RUTR"/>
    <property type="match status" value="1"/>
</dbReference>
<evidence type="ECO:0000256" key="1">
    <source>
        <dbReference type="ARBA" id="ARBA00023015"/>
    </source>
</evidence>
<dbReference type="InterPro" id="IPR009057">
    <property type="entry name" value="Homeodomain-like_sf"/>
</dbReference>
<dbReference type="InterPro" id="IPR001647">
    <property type="entry name" value="HTH_TetR"/>
</dbReference>
<reference evidence="6 7" key="1">
    <citation type="submission" date="2020-10" db="EMBL/GenBank/DDBJ databases">
        <title>Connecting structure to function with the recovery of over 1000 high-quality activated sludge metagenome-assembled genomes encoding full-length rRNA genes using long-read sequencing.</title>
        <authorList>
            <person name="Singleton C.M."/>
            <person name="Petriglieri F."/>
            <person name="Kristensen J.M."/>
            <person name="Kirkegaard R.H."/>
            <person name="Michaelsen T.Y."/>
            <person name="Andersen M.H."/>
            <person name="Karst S.M."/>
            <person name="Dueholm M.S."/>
            <person name="Nielsen P.H."/>
            <person name="Albertsen M."/>
        </authorList>
    </citation>
    <scope>NUCLEOTIDE SEQUENCE [LARGE SCALE GENOMIC DNA]</scope>
    <source>
        <strain evidence="6">Lyne_18-Q3-R50-59_MAXAC.006</strain>
    </source>
</reference>
<dbReference type="Gene3D" id="1.10.357.10">
    <property type="entry name" value="Tetracycline Repressor, domain 2"/>
    <property type="match status" value="1"/>
</dbReference>
<evidence type="ECO:0000256" key="3">
    <source>
        <dbReference type="ARBA" id="ARBA00023163"/>
    </source>
</evidence>
<keyword evidence="1" id="KW-0805">Transcription regulation</keyword>
<dbReference type="EMBL" id="JADJZA010000008">
    <property type="protein sequence ID" value="MBK9298223.1"/>
    <property type="molecule type" value="Genomic_DNA"/>
</dbReference>
<proteinExistence type="predicted"/>